<organism evidence="3 4">
    <name type="scientific">Brevundimonas aurantiaca</name>
    <dbReference type="NCBI Taxonomy" id="74316"/>
    <lineage>
        <taxon>Bacteria</taxon>
        <taxon>Pseudomonadati</taxon>
        <taxon>Pseudomonadota</taxon>
        <taxon>Alphaproteobacteria</taxon>
        <taxon>Caulobacterales</taxon>
        <taxon>Caulobacteraceae</taxon>
        <taxon>Brevundimonas</taxon>
    </lineage>
</organism>
<evidence type="ECO:0000313" key="4">
    <source>
        <dbReference type="Proteomes" id="UP000527324"/>
    </source>
</evidence>
<keyword evidence="2" id="KW-0472">Membrane</keyword>
<keyword evidence="4" id="KW-1185">Reference proteome</keyword>
<accession>A0A7W9FA48</accession>
<reference evidence="3 4" key="1">
    <citation type="submission" date="2020-08" db="EMBL/GenBank/DDBJ databases">
        <title>Genomic Encyclopedia of Type Strains, Phase IV (KMG-IV): sequencing the most valuable type-strain genomes for metagenomic binning, comparative biology and taxonomic classification.</title>
        <authorList>
            <person name="Goeker M."/>
        </authorList>
    </citation>
    <scope>NUCLEOTIDE SEQUENCE [LARGE SCALE GENOMIC DNA]</scope>
    <source>
        <strain evidence="3 4">DSM 4731</strain>
    </source>
</reference>
<dbReference type="AlphaFoldDB" id="A0A7W9FA48"/>
<dbReference type="Proteomes" id="UP000527324">
    <property type="component" value="Unassembled WGS sequence"/>
</dbReference>
<proteinExistence type="predicted"/>
<name>A0A7W9FA48_9CAUL</name>
<feature type="transmembrane region" description="Helical" evidence="2">
    <location>
        <begin position="189"/>
        <end position="206"/>
    </location>
</feature>
<feature type="region of interest" description="Disordered" evidence="1">
    <location>
        <begin position="1"/>
        <end position="30"/>
    </location>
</feature>
<keyword evidence="2" id="KW-1133">Transmembrane helix</keyword>
<sequence length="221" mass="24681">MARFAPSLMRNRRSAYRPNDDGRRDPTANGLDEEVHYPMVRNFNALDEVRKHPGVSAGTLAALLVGAGLAIYLSQRSGPTRYERIKMRMNPRGWVDTADLRDRLHDAVDAFRHRAEDAGEWAGERAGEWSREARHRAADGARYARARADGWFHATRKGSKKALKKQGKKARHYADEAGAYARDHAREGGALLAVATLAAAIGAVVLESRRPDSRVRRIARF</sequence>
<evidence type="ECO:0000256" key="2">
    <source>
        <dbReference type="SAM" id="Phobius"/>
    </source>
</evidence>
<evidence type="ECO:0000256" key="1">
    <source>
        <dbReference type="SAM" id="MobiDB-lite"/>
    </source>
</evidence>
<gene>
    <name evidence="3" type="ORF">GGQ93_001366</name>
</gene>
<protein>
    <submittedName>
        <fullName evidence="3">ElaB/YqjD/DUF883 family membrane-anchored ribosome-binding protein</fullName>
    </submittedName>
</protein>
<evidence type="ECO:0000313" key="3">
    <source>
        <dbReference type="EMBL" id="MBB5739664.1"/>
    </source>
</evidence>
<keyword evidence="2" id="KW-0812">Transmembrane</keyword>
<dbReference type="EMBL" id="JACHOQ010000002">
    <property type="protein sequence ID" value="MBB5739664.1"/>
    <property type="molecule type" value="Genomic_DNA"/>
</dbReference>
<comment type="caution">
    <text evidence="3">The sequence shown here is derived from an EMBL/GenBank/DDBJ whole genome shotgun (WGS) entry which is preliminary data.</text>
</comment>